<geneLocation type="plasmid" evidence="2 3">
    <name>unnamed2</name>
</geneLocation>
<sequence length="316" mass="34479">MDPDDFDEDQRKTNQRRMSMYSAHALLVAKEVDNTFVAHTAFSNGLTALDRAFQLGRELSVPQGVMVIGPTGSGKTTLNKYFLASLPPSTLFEQGLGAITLRLQERPVLGRLVSTALTKLRYPFPKVSDQTVSAKRSILIESLNAKGTRLILVDEAGHMCGPGVRKAHAAKTGNEITEFFCELMDEAHVALGLSGNSQLEALDRIDPALAARVVTRERFRDFDLDGIWHGFLKAFKDQCKAFDLSFFCSEGVPALLHAATGGNARRFKALAIEAVLVAIDKDAKALDREILEQAFRLVNGTATMATNPFATARVAP</sequence>
<evidence type="ECO:0000313" key="3">
    <source>
        <dbReference type="Proteomes" id="UP001303946"/>
    </source>
</evidence>
<dbReference type="InterPro" id="IPR008868">
    <property type="entry name" value="TniB"/>
</dbReference>
<proteinExistence type="predicted"/>
<dbReference type="InterPro" id="IPR003593">
    <property type="entry name" value="AAA+_ATPase"/>
</dbReference>
<protein>
    <submittedName>
        <fullName evidence="2">TniB family NTP-binding protein</fullName>
    </submittedName>
</protein>
<accession>A0ABZ0D2J2</accession>
<dbReference type="EMBL" id="CP136338">
    <property type="protein sequence ID" value="WOB11403.1"/>
    <property type="molecule type" value="Genomic_DNA"/>
</dbReference>
<dbReference type="InterPro" id="IPR027417">
    <property type="entry name" value="P-loop_NTPase"/>
</dbReference>
<dbReference type="Gene3D" id="3.40.50.300">
    <property type="entry name" value="P-loop containing nucleotide triphosphate hydrolases"/>
    <property type="match status" value="1"/>
</dbReference>
<feature type="domain" description="AAA+ ATPase" evidence="1">
    <location>
        <begin position="61"/>
        <end position="223"/>
    </location>
</feature>
<dbReference type="Proteomes" id="UP001303946">
    <property type="component" value="Plasmid unnamed2"/>
</dbReference>
<dbReference type="Pfam" id="PF05621">
    <property type="entry name" value="TniB"/>
    <property type="match status" value="1"/>
</dbReference>
<dbReference type="RefSeq" id="WP_316704724.1">
    <property type="nucleotide sequence ID" value="NZ_CP136338.1"/>
</dbReference>
<keyword evidence="2" id="KW-0614">Plasmid</keyword>
<gene>
    <name evidence="2" type="ORF">RXV79_27855</name>
</gene>
<evidence type="ECO:0000259" key="1">
    <source>
        <dbReference type="SMART" id="SM00382"/>
    </source>
</evidence>
<organism evidence="2 3">
    <name type="scientific">Piscinibacter gummiphilus</name>
    <dbReference type="NCBI Taxonomy" id="946333"/>
    <lineage>
        <taxon>Bacteria</taxon>
        <taxon>Pseudomonadati</taxon>
        <taxon>Pseudomonadota</taxon>
        <taxon>Betaproteobacteria</taxon>
        <taxon>Burkholderiales</taxon>
        <taxon>Sphaerotilaceae</taxon>
        <taxon>Piscinibacter</taxon>
    </lineage>
</organism>
<evidence type="ECO:0000313" key="2">
    <source>
        <dbReference type="EMBL" id="WOB11403.1"/>
    </source>
</evidence>
<name>A0ABZ0D2J2_9BURK</name>
<keyword evidence="3" id="KW-1185">Reference proteome</keyword>
<dbReference type="SUPFAM" id="SSF52540">
    <property type="entry name" value="P-loop containing nucleoside triphosphate hydrolases"/>
    <property type="match status" value="1"/>
</dbReference>
<dbReference type="SMART" id="SM00382">
    <property type="entry name" value="AAA"/>
    <property type="match status" value="1"/>
</dbReference>
<reference evidence="2 3" key="1">
    <citation type="submission" date="2023-10" db="EMBL/GenBank/DDBJ databases">
        <title>Bacteria for the degradation of biodegradable plastic PBAT(Polybutylene adipate terephthalate).</title>
        <authorList>
            <person name="Weon H.-Y."/>
            <person name="Yeon J."/>
        </authorList>
    </citation>
    <scope>NUCLEOTIDE SEQUENCE [LARGE SCALE GENOMIC DNA]</scope>
    <source>
        <strain evidence="2 3">SBD 7-3</strain>
        <plasmid evidence="2 3">unnamed2</plasmid>
    </source>
</reference>